<evidence type="ECO:0000256" key="7">
    <source>
        <dbReference type="ARBA" id="ARBA00022723"/>
    </source>
</evidence>
<dbReference type="PROSITE" id="PS51447">
    <property type="entry name" value="FDX_ACB"/>
    <property type="match status" value="1"/>
</dbReference>
<dbReference type="GO" id="GO:0006432">
    <property type="term" value="P:phenylalanyl-tRNA aminoacylation"/>
    <property type="evidence" value="ECO:0007669"/>
    <property type="project" value="UniProtKB-UniRule"/>
</dbReference>
<dbReference type="PANTHER" id="PTHR10947:SF0">
    <property type="entry name" value="PHENYLALANINE--TRNA LIGASE BETA SUBUNIT"/>
    <property type="match status" value="1"/>
</dbReference>
<feature type="binding site" evidence="15">
    <location>
        <position position="494"/>
    </location>
    <ligand>
        <name>Mg(2+)</name>
        <dbReference type="ChEBI" id="CHEBI:18420"/>
        <note>shared with alpha subunit</note>
    </ligand>
</feature>
<evidence type="ECO:0000259" key="19">
    <source>
        <dbReference type="PROSITE" id="PS51447"/>
    </source>
</evidence>
<comment type="cofactor">
    <cofactor evidence="15">
        <name>Mg(2+)</name>
        <dbReference type="ChEBI" id="CHEBI:18420"/>
    </cofactor>
    <text evidence="15">Binds 2 magnesium ions per tetramer.</text>
</comment>
<keyword evidence="23" id="KW-1185">Reference proteome</keyword>
<dbReference type="KEGG" id="bsau:DWV08_08310"/>
<dbReference type="InterPro" id="IPR033714">
    <property type="entry name" value="tRNA_bind_bactPheRS"/>
</dbReference>
<dbReference type="AlphaFoldDB" id="A0A345YNV9"/>
<keyword evidence="5 16" id="KW-0820">tRNA-binding</keyword>
<feature type="region of interest" description="Disordered" evidence="17">
    <location>
        <begin position="74"/>
        <end position="96"/>
    </location>
</feature>
<dbReference type="InterPro" id="IPR004532">
    <property type="entry name" value="Phe-tRNA-ligase_IIc_bsu_bact"/>
</dbReference>
<dbReference type="InterPro" id="IPR045060">
    <property type="entry name" value="Phe-tRNA-ligase_IIc_bsu"/>
</dbReference>
<dbReference type="InterPro" id="IPR041616">
    <property type="entry name" value="PheRS_beta_core"/>
</dbReference>
<comment type="catalytic activity">
    <reaction evidence="14 15">
        <text>tRNA(Phe) + L-phenylalanine + ATP = L-phenylalanyl-tRNA(Phe) + AMP + diphosphate + H(+)</text>
        <dbReference type="Rhea" id="RHEA:19413"/>
        <dbReference type="Rhea" id="RHEA-COMP:9668"/>
        <dbReference type="Rhea" id="RHEA-COMP:9699"/>
        <dbReference type="ChEBI" id="CHEBI:15378"/>
        <dbReference type="ChEBI" id="CHEBI:30616"/>
        <dbReference type="ChEBI" id="CHEBI:33019"/>
        <dbReference type="ChEBI" id="CHEBI:58095"/>
        <dbReference type="ChEBI" id="CHEBI:78442"/>
        <dbReference type="ChEBI" id="CHEBI:78531"/>
        <dbReference type="ChEBI" id="CHEBI:456215"/>
        <dbReference type="EC" id="6.1.1.20"/>
    </reaction>
</comment>
<evidence type="ECO:0000256" key="15">
    <source>
        <dbReference type="HAMAP-Rule" id="MF_00283"/>
    </source>
</evidence>
<gene>
    <name evidence="15" type="primary">pheT</name>
    <name evidence="21" type="ORF">DWV08_08310</name>
    <name evidence="22" type="ORF">DXU92_00055</name>
</gene>
<dbReference type="InterPro" id="IPR005146">
    <property type="entry name" value="B3/B4_tRNA-bd"/>
</dbReference>
<dbReference type="SUPFAM" id="SSF54991">
    <property type="entry name" value="Anticodon-binding domain of PheRS"/>
    <property type="match status" value="1"/>
</dbReference>
<comment type="subcellular location">
    <subcellularLocation>
        <location evidence="1 15">Cytoplasm</location>
    </subcellularLocation>
</comment>
<dbReference type="EMBL" id="QSWH01000001">
    <property type="protein sequence ID" value="RRR24628.1"/>
    <property type="molecule type" value="Genomic_DNA"/>
</dbReference>
<dbReference type="OrthoDB" id="9805455at2"/>
<dbReference type="Pfam" id="PF17759">
    <property type="entry name" value="tRNA_synthFbeta"/>
    <property type="match status" value="1"/>
</dbReference>
<dbReference type="Pfam" id="PF03147">
    <property type="entry name" value="FDX-ACB"/>
    <property type="match status" value="1"/>
</dbReference>
<name>A0A345YNV9_9MICO</name>
<evidence type="ECO:0000256" key="12">
    <source>
        <dbReference type="ARBA" id="ARBA00022917"/>
    </source>
</evidence>
<accession>A0A345YNV9</accession>
<dbReference type="InterPro" id="IPR012340">
    <property type="entry name" value="NA-bd_OB-fold"/>
</dbReference>
<keyword evidence="12 15" id="KW-0648">Protein biosynthesis</keyword>
<evidence type="ECO:0000256" key="17">
    <source>
        <dbReference type="SAM" id="MobiDB-lite"/>
    </source>
</evidence>
<organism evidence="22 24">
    <name type="scientific">Brachybacterium saurashtrense</name>
    <dbReference type="NCBI Taxonomy" id="556288"/>
    <lineage>
        <taxon>Bacteria</taxon>
        <taxon>Bacillati</taxon>
        <taxon>Actinomycetota</taxon>
        <taxon>Actinomycetes</taxon>
        <taxon>Micrococcales</taxon>
        <taxon>Dermabacteraceae</taxon>
        <taxon>Brachybacterium</taxon>
    </lineage>
</organism>
<dbReference type="GO" id="GO:0009328">
    <property type="term" value="C:phenylalanine-tRNA ligase complex"/>
    <property type="evidence" value="ECO:0007669"/>
    <property type="project" value="TreeGrafter"/>
</dbReference>
<evidence type="ECO:0000256" key="11">
    <source>
        <dbReference type="ARBA" id="ARBA00022884"/>
    </source>
</evidence>
<dbReference type="InterPro" id="IPR009061">
    <property type="entry name" value="DNA-bd_dom_put_sf"/>
</dbReference>
<feature type="domain" description="FDX-ACB" evidence="19">
    <location>
        <begin position="765"/>
        <end position="858"/>
    </location>
</feature>
<evidence type="ECO:0000313" key="24">
    <source>
        <dbReference type="Proteomes" id="UP000282185"/>
    </source>
</evidence>
<dbReference type="Gene3D" id="3.30.930.10">
    <property type="entry name" value="Bira Bifunctional Protein, Domain 2"/>
    <property type="match status" value="1"/>
</dbReference>
<dbReference type="Gene3D" id="3.50.40.10">
    <property type="entry name" value="Phenylalanyl-trna Synthetase, Chain B, domain 3"/>
    <property type="match status" value="1"/>
</dbReference>
<dbReference type="FunFam" id="3.50.40.10:FF:000001">
    <property type="entry name" value="Phenylalanine--tRNA ligase beta subunit"/>
    <property type="match status" value="1"/>
</dbReference>
<evidence type="ECO:0000256" key="9">
    <source>
        <dbReference type="ARBA" id="ARBA00022840"/>
    </source>
</evidence>
<dbReference type="PANTHER" id="PTHR10947">
    <property type="entry name" value="PHENYLALANYL-TRNA SYNTHETASE BETA CHAIN AND LEUCINE-RICH REPEAT-CONTAINING PROTEIN 47"/>
    <property type="match status" value="1"/>
</dbReference>
<feature type="binding site" evidence="15">
    <location>
        <position position="497"/>
    </location>
    <ligand>
        <name>Mg(2+)</name>
        <dbReference type="ChEBI" id="CHEBI:18420"/>
        <note>shared with alpha subunit</note>
    </ligand>
</feature>
<evidence type="ECO:0000256" key="10">
    <source>
        <dbReference type="ARBA" id="ARBA00022842"/>
    </source>
</evidence>
<dbReference type="Proteomes" id="UP000254236">
    <property type="component" value="Chromosome"/>
</dbReference>
<dbReference type="Gene3D" id="3.30.56.10">
    <property type="match status" value="2"/>
</dbReference>
<evidence type="ECO:0000256" key="16">
    <source>
        <dbReference type="PROSITE-ProRule" id="PRU00209"/>
    </source>
</evidence>
<dbReference type="HAMAP" id="MF_00283">
    <property type="entry name" value="Phe_tRNA_synth_beta1"/>
    <property type="match status" value="1"/>
</dbReference>
<keyword evidence="11 16" id="KW-0694">RNA-binding</keyword>
<evidence type="ECO:0000259" key="20">
    <source>
        <dbReference type="PROSITE" id="PS51483"/>
    </source>
</evidence>
<keyword evidence="4 15" id="KW-0963">Cytoplasm</keyword>
<dbReference type="PROSITE" id="PS51483">
    <property type="entry name" value="B5"/>
    <property type="match status" value="1"/>
</dbReference>
<feature type="domain" description="TRNA-binding" evidence="18">
    <location>
        <begin position="41"/>
        <end position="172"/>
    </location>
</feature>
<dbReference type="Pfam" id="PF03484">
    <property type="entry name" value="B5"/>
    <property type="match status" value="1"/>
</dbReference>
<dbReference type="EC" id="6.1.1.20" evidence="15"/>
<feature type="binding site" evidence="15">
    <location>
        <position position="498"/>
    </location>
    <ligand>
        <name>Mg(2+)</name>
        <dbReference type="ChEBI" id="CHEBI:18420"/>
        <note>shared with alpha subunit</note>
    </ligand>
</feature>
<evidence type="ECO:0000259" key="18">
    <source>
        <dbReference type="PROSITE" id="PS50886"/>
    </source>
</evidence>
<sequence length="859" mass="89894">MPRIPLTWLGEHVELPSTASALEVATDLSRLGLEEEAIFGAQVTGPLVVGRVLELVKEPQKNGKTINWVRVDVGPEHNEDADDPKDPQPGEERPSRGIICGAHNFVEGDLVVVSLPGTVLPGDFAIAARKTYGHTSDGMICSGEELGLGPDPEGEDGIIVLGRGHATGLAAEPGDDAIALLGLADEVVEINVTPDRGYCFSMRGVAREYSHATGAAYTDPAATVETTAQAGGEVGVRLEDEAGCRRFVALGVTGVDPAAQTPRWMARRLTLAGMRPISLIVDVTNYVMLDLGQPLHAYDAAKLEGPITVRRARTGETLTTLDDVTRTLDPADLLITDAGGAGDRVLGLAGVMGGEDTEVSGTTTDIVLEAATFDPVTVARTARRHRLPSEASKRFERGVDPQLPLIAAHRAAQLIVEHGGGQVSAHVTDEGSVTAPAPVVIGLRDAERVVGIAYTDAQVIDSLEAIGCTVEREGEDALRVTPPSWRPDLTIREDLVEEIARLVGYAEIPSELPTAPGGRGLTVAQRARRAARRALAEAGLTEVNSAPFVAPSIHDALRYETGDARRDAVRVLNPLAEDEPLLRTALLQSLLPVAKRNLGRGEESVAIFQRGSVFLASEAAMAAPVPAPAERPSEAELAEIEAALPAQTTALAAVLGGASGPDSWQGDPGPWGWADAFEMARRAAAAVGAALEVRQIERAPFHPGRAGELRVLAADGESIVVGAAGELHPSVLKEFSLPARTAAFELDLEAVIAAAPAVVRAEPVPTYPPAKEDFAFVVEDSVPASAVEAAILVGAGDLAESVHLFDVFTGEQIGEGKKSLAYAVKLRSPEATLTAEQIGATRTGIIAAVESAVGGVLRA</sequence>
<dbReference type="InterPro" id="IPR045864">
    <property type="entry name" value="aa-tRNA-synth_II/BPL/LPL"/>
</dbReference>
<dbReference type="InterPro" id="IPR005121">
    <property type="entry name" value="Fdx_antiC-bd"/>
</dbReference>
<dbReference type="Proteomes" id="UP000282185">
    <property type="component" value="Unassembled WGS sequence"/>
</dbReference>
<dbReference type="InterPro" id="IPR036690">
    <property type="entry name" value="Fdx_antiC-bd_sf"/>
</dbReference>
<dbReference type="SUPFAM" id="SSF50249">
    <property type="entry name" value="Nucleic acid-binding proteins"/>
    <property type="match status" value="1"/>
</dbReference>
<dbReference type="GO" id="GO:0000287">
    <property type="term" value="F:magnesium ion binding"/>
    <property type="evidence" value="ECO:0007669"/>
    <property type="project" value="UniProtKB-UniRule"/>
</dbReference>
<proteinExistence type="inferred from homology"/>
<dbReference type="GO" id="GO:0005524">
    <property type="term" value="F:ATP binding"/>
    <property type="evidence" value="ECO:0007669"/>
    <property type="project" value="UniProtKB-UniRule"/>
</dbReference>
<dbReference type="Gene3D" id="3.30.70.380">
    <property type="entry name" value="Ferrodoxin-fold anticodon-binding domain"/>
    <property type="match status" value="1"/>
</dbReference>
<evidence type="ECO:0000256" key="1">
    <source>
        <dbReference type="ARBA" id="ARBA00004496"/>
    </source>
</evidence>
<feature type="domain" description="B5" evidence="20">
    <location>
        <begin position="434"/>
        <end position="510"/>
    </location>
</feature>
<keyword evidence="6 15" id="KW-0436">Ligase</keyword>
<protein>
    <recommendedName>
        <fullName evidence="15">Phenylalanine--tRNA ligase beta subunit</fullName>
        <ecNumber evidence="15">6.1.1.20</ecNumber>
    </recommendedName>
    <alternativeName>
        <fullName evidence="15">Phenylalanyl-tRNA synthetase beta subunit</fullName>
        <shortName evidence="15">PheRS</shortName>
    </alternativeName>
</protein>
<feature type="binding site" evidence="15">
    <location>
        <position position="488"/>
    </location>
    <ligand>
        <name>Mg(2+)</name>
        <dbReference type="ChEBI" id="CHEBI:18420"/>
        <note>shared with alpha subunit</note>
    </ligand>
</feature>
<keyword evidence="9 15" id="KW-0067">ATP-binding</keyword>
<evidence type="ECO:0000256" key="3">
    <source>
        <dbReference type="ARBA" id="ARBA00011209"/>
    </source>
</evidence>
<evidence type="ECO:0000256" key="13">
    <source>
        <dbReference type="ARBA" id="ARBA00023146"/>
    </source>
</evidence>
<dbReference type="GO" id="GO:0000049">
    <property type="term" value="F:tRNA binding"/>
    <property type="evidence" value="ECO:0007669"/>
    <property type="project" value="UniProtKB-UniRule"/>
</dbReference>
<feature type="compositionally biased region" description="Basic and acidic residues" evidence="17">
    <location>
        <begin position="74"/>
        <end position="95"/>
    </location>
</feature>
<comment type="subunit">
    <text evidence="3 15">Tetramer of two alpha and two beta subunits.</text>
</comment>
<dbReference type="SUPFAM" id="SSF46955">
    <property type="entry name" value="Putative DNA-binding domain"/>
    <property type="match status" value="1"/>
</dbReference>
<keyword evidence="8 15" id="KW-0547">Nucleotide-binding</keyword>
<reference evidence="21 23" key="1">
    <citation type="submission" date="2018-07" db="EMBL/GenBank/DDBJ databases">
        <title>Brachybacterium saurashtrense DSM 23186 genome sequence.</title>
        <authorList>
            <person name="Guo L."/>
        </authorList>
    </citation>
    <scope>NUCLEOTIDE SEQUENCE [LARGE SCALE GENOMIC DNA]</scope>
    <source>
        <strain evidence="21 23">DSM 23186</strain>
    </source>
</reference>
<dbReference type="InterPro" id="IPR002547">
    <property type="entry name" value="tRNA-bd_dom"/>
</dbReference>
<dbReference type="Gene3D" id="2.40.50.140">
    <property type="entry name" value="Nucleic acid-binding proteins"/>
    <property type="match status" value="1"/>
</dbReference>
<evidence type="ECO:0000256" key="4">
    <source>
        <dbReference type="ARBA" id="ARBA00022490"/>
    </source>
</evidence>
<dbReference type="RefSeq" id="WP_115413360.1">
    <property type="nucleotide sequence ID" value="NZ_CP031356.1"/>
</dbReference>
<dbReference type="Pfam" id="PF03483">
    <property type="entry name" value="B3_4"/>
    <property type="match status" value="1"/>
</dbReference>
<evidence type="ECO:0000256" key="14">
    <source>
        <dbReference type="ARBA" id="ARBA00049255"/>
    </source>
</evidence>
<dbReference type="GO" id="GO:0004826">
    <property type="term" value="F:phenylalanine-tRNA ligase activity"/>
    <property type="evidence" value="ECO:0007669"/>
    <property type="project" value="UniProtKB-UniRule"/>
</dbReference>
<dbReference type="InterPro" id="IPR005147">
    <property type="entry name" value="tRNA_synthase_B5-dom"/>
</dbReference>
<dbReference type="SUPFAM" id="SSF56037">
    <property type="entry name" value="PheT/TilS domain"/>
    <property type="match status" value="1"/>
</dbReference>
<dbReference type="EMBL" id="CP031356">
    <property type="protein sequence ID" value="AXK45611.1"/>
    <property type="molecule type" value="Genomic_DNA"/>
</dbReference>
<dbReference type="SMART" id="SM00873">
    <property type="entry name" value="B3_4"/>
    <property type="match status" value="1"/>
</dbReference>
<reference evidence="22 24" key="2">
    <citation type="submission" date="2018-08" db="EMBL/GenBank/DDBJ databases">
        <title>Brachybacterium saurashtrense DSM 23186.</title>
        <authorList>
            <person name="Li Y."/>
        </authorList>
    </citation>
    <scope>NUCLEOTIDE SEQUENCE [LARGE SCALE GENOMIC DNA]</scope>
    <source>
        <strain evidence="22 24">DSM 23186</strain>
    </source>
</reference>
<evidence type="ECO:0000256" key="8">
    <source>
        <dbReference type="ARBA" id="ARBA00022741"/>
    </source>
</evidence>
<evidence type="ECO:0000313" key="21">
    <source>
        <dbReference type="EMBL" id="AXK45611.1"/>
    </source>
</evidence>
<evidence type="ECO:0000313" key="22">
    <source>
        <dbReference type="EMBL" id="RRR24628.1"/>
    </source>
</evidence>
<keyword evidence="7 15" id="KW-0479">Metal-binding</keyword>
<dbReference type="SUPFAM" id="SSF55681">
    <property type="entry name" value="Class II aaRS and biotin synthetases"/>
    <property type="match status" value="1"/>
</dbReference>
<keyword evidence="10 15" id="KW-0460">Magnesium</keyword>
<dbReference type="SMART" id="SM00874">
    <property type="entry name" value="B5"/>
    <property type="match status" value="1"/>
</dbReference>
<comment type="similarity">
    <text evidence="2 15">Belongs to the phenylalanyl-tRNA synthetase beta subunit family. Type 1 subfamily.</text>
</comment>
<dbReference type="NCBIfam" id="TIGR00472">
    <property type="entry name" value="pheT_bact"/>
    <property type="match status" value="1"/>
</dbReference>
<evidence type="ECO:0000313" key="23">
    <source>
        <dbReference type="Proteomes" id="UP000254236"/>
    </source>
</evidence>
<evidence type="ECO:0000256" key="2">
    <source>
        <dbReference type="ARBA" id="ARBA00008653"/>
    </source>
</evidence>
<dbReference type="CDD" id="cd02796">
    <property type="entry name" value="tRNA_bind_bactPheRS"/>
    <property type="match status" value="1"/>
</dbReference>
<keyword evidence="13 15" id="KW-0030">Aminoacyl-tRNA synthetase</keyword>
<dbReference type="InterPro" id="IPR020825">
    <property type="entry name" value="Phe-tRNA_synthase-like_B3/B4"/>
</dbReference>
<dbReference type="SMART" id="SM00896">
    <property type="entry name" value="FDX-ACB"/>
    <property type="match status" value="1"/>
</dbReference>
<evidence type="ECO:0000256" key="6">
    <source>
        <dbReference type="ARBA" id="ARBA00022598"/>
    </source>
</evidence>
<evidence type="ECO:0000256" key="5">
    <source>
        <dbReference type="ARBA" id="ARBA00022555"/>
    </source>
</evidence>
<dbReference type="PROSITE" id="PS50886">
    <property type="entry name" value="TRBD"/>
    <property type="match status" value="1"/>
</dbReference>